<name>A0A3R7SWC5_PENVA</name>
<accession>A0A3R7SWC5</accession>
<gene>
    <name evidence="1" type="ORF">C7M84_002902</name>
</gene>
<reference evidence="1 2" key="2">
    <citation type="submission" date="2019-01" db="EMBL/GenBank/DDBJ databases">
        <title>The decoding of complex shrimp genome reveals the adaptation for benthos swimmer, frequently molting mechanism and breeding impact on genome.</title>
        <authorList>
            <person name="Sun Y."/>
            <person name="Gao Y."/>
            <person name="Yu Y."/>
        </authorList>
    </citation>
    <scope>NUCLEOTIDE SEQUENCE [LARGE SCALE GENOMIC DNA]</scope>
    <source>
        <tissue evidence="1">Muscle</tissue>
    </source>
</reference>
<dbReference type="EMBL" id="QCYY01001389">
    <property type="protein sequence ID" value="ROT78381.1"/>
    <property type="molecule type" value="Genomic_DNA"/>
</dbReference>
<keyword evidence="2" id="KW-1185">Reference proteome</keyword>
<dbReference type="AlphaFoldDB" id="A0A3R7SWC5"/>
<comment type="caution">
    <text evidence="1">The sequence shown here is derived from an EMBL/GenBank/DDBJ whole genome shotgun (WGS) entry which is preliminary data.</text>
</comment>
<reference evidence="1 2" key="1">
    <citation type="submission" date="2018-04" db="EMBL/GenBank/DDBJ databases">
        <authorList>
            <person name="Zhang X."/>
            <person name="Yuan J."/>
            <person name="Li F."/>
            <person name="Xiang J."/>
        </authorList>
    </citation>
    <scope>NUCLEOTIDE SEQUENCE [LARGE SCALE GENOMIC DNA]</scope>
    <source>
        <tissue evidence="1">Muscle</tissue>
    </source>
</reference>
<protein>
    <submittedName>
        <fullName evidence="1">Uncharacterized protein</fullName>
    </submittedName>
</protein>
<sequence length="377" mass="41256">MDEILDPIPRIHSRGRMITFGPLNPLGQSRKCHSDGRSARSVQAGVAVKRGQERFRDTAEVFDPAETNLTSMDLDPIKHTTRSPCPVTQASVLLQGPSLTRSWTRDFSILPHSGGGLKDCYAEAGHRGDGPESIISTSIRAEGWNSCHVTSRLSLMQNEENARAAGGTSTPSPALSSSVLGLYPFAQRILILVFILASPFSTLSSYCSLSIYFSFHFLFSPHTLHISPHTSLHSSLRLSLSLHTLPLQATSPPPPSLPSPSRTFPSLHSPLPLPPSLPPFTLQVPSHSLHSCLPLFPPQISLPPPFPPRLSLPPLFPSTNLSPSPFPSTNFSPPLSLSLFSSFYAFFSPSLRRLFICHGLFHIIRLRDIYAFKYPSA</sequence>
<evidence type="ECO:0000313" key="1">
    <source>
        <dbReference type="EMBL" id="ROT78381.1"/>
    </source>
</evidence>
<dbReference type="Proteomes" id="UP000283509">
    <property type="component" value="Unassembled WGS sequence"/>
</dbReference>
<evidence type="ECO:0000313" key="2">
    <source>
        <dbReference type="Proteomes" id="UP000283509"/>
    </source>
</evidence>
<organism evidence="1 2">
    <name type="scientific">Penaeus vannamei</name>
    <name type="common">Whiteleg shrimp</name>
    <name type="synonym">Litopenaeus vannamei</name>
    <dbReference type="NCBI Taxonomy" id="6689"/>
    <lineage>
        <taxon>Eukaryota</taxon>
        <taxon>Metazoa</taxon>
        <taxon>Ecdysozoa</taxon>
        <taxon>Arthropoda</taxon>
        <taxon>Crustacea</taxon>
        <taxon>Multicrustacea</taxon>
        <taxon>Malacostraca</taxon>
        <taxon>Eumalacostraca</taxon>
        <taxon>Eucarida</taxon>
        <taxon>Decapoda</taxon>
        <taxon>Dendrobranchiata</taxon>
        <taxon>Penaeoidea</taxon>
        <taxon>Penaeidae</taxon>
        <taxon>Penaeus</taxon>
    </lineage>
</organism>
<proteinExistence type="predicted"/>